<dbReference type="PRINTS" id="PR00038">
    <property type="entry name" value="HTHLUXR"/>
</dbReference>
<evidence type="ECO:0000256" key="5">
    <source>
        <dbReference type="PROSITE-ProRule" id="PRU00169"/>
    </source>
</evidence>
<dbReference type="CDD" id="cd17535">
    <property type="entry name" value="REC_NarL-like"/>
    <property type="match status" value="1"/>
</dbReference>
<evidence type="ECO:0000313" key="9">
    <source>
        <dbReference type="Proteomes" id="UP000275048"/>
    </source>
</evidence>
<dbReference type="AlphaFoldDB" id="A0A3M8AHW3"/>
<dbReference type="Pfam" id="PF00072">
    <property type="entry name" value="Response_reg"/>
    <property type="match status" value="1"/>
</dbReference>
<dbReference type="SMART" id="SM00421">
    <property type="entry name" value="HTH_LUXR"/>
    <property type="match status" value="1"/>
</dbReference>
<dbReference type="Pfam" id="PF00196">
    <property type="entry name" value="GerE"/>
    <property type="match status" value="1"/>
</dbReference>
<dbReference type="InterPro" id="IPR011006">
    <property type="entry name" value="CheY-like_superfamily"/>
</dbReference>
<dbReference type="InterPro" id="IPR058245">
    <property type="entry name" value="NreC/VraR/RcsB-like_REC"/>
</dbReference>
<protein>
    <submittedName>
        <fullName evidence="8">DNA-binding response regulator</fullName>
    </submittedName>
</protein>
<dbReference type="EMBL" id="RHHB01000006">
    <property type="protein sequence ID" value="RNB50770.1"/>
    <property type="molecule type" value="Genomic_DNA"/>
</dbReference>
<dbReference type="PANTHER" id="PTHR43214">
    <property type="entry name" value="TWO-COMPONENT RESPONSE REGULATOR"/>
    <property type="match status" value="1"/>
</dbReference>
<feature type="domain" description="HTH luxR-type" evidence="6">
    <location>
        <begin position="146"/>
        <end position="218"/>
    </location>
</feature>
<reference evidence="8 9" key="1">
    <citation type="submission" date="2018-10" db="EMBL/GenBank/DDBJ databases">
        <title>Isolation, diversity and antibacterial activity of antinobacteria from the wheat rhizosphere soil.</title>
        <authorList>
            <person name="Sun T."/>
        </authorList>
    </citation>
    <scope>NUCLEOTIDE SEQUENCE [LARGE SCALE GENOMIC DNA]</scope>
    <source>
        <strain evidence="8 9">SJ-23</strain>
    </source>
</reference>
<dbReference type="SUPFAM" id="SSF52172">
    <property type="entry name" value="CheY-like"/>
    <property type="match status" value="1"/>
</dbReference>
<dbReference type="OrthoDB" id="9808843at2"/>
<keyword evidence="3 8" id="KW-0238">DNA-binding</keyword>
<dbReference type="GO" id="GO:0006355">
    <property type="term" value="P:regulation of DNA-templated transcription"/>
    <property type="evidence" value="ECO:0007669"/>
    <property type="project" value="InterPro"/>
</dbReference>
<dbReference type="Proteomes" id="UP000275048">
    <property type="component" value="Unassembled WGS sequence"/>
</dbReference>
<dbReference type="PANTHER" id="PTHR43214:SF24">
    <property type="entry name" value="TRANSCRIPTIONAL REGULATORY PROTEIN NARL-RELATED"/>
    <property type="match status" value="1"/>
</dbReference>
<sequence length="218" mass="23737">MPGITAMIADDDVLLREGLASLLTQSGYDVVAQVAEATRILELAQELEPQLLIIDIRMPPTHTIEGLIAAKAVRAEVPSIAIMVLSSYAEVEHAIELLASGPRIGYLLKQRISMVSDFLSSLERVRVGESVIDPALVQELVLARRARDPLAGLTPREREVLSLMAQGRSNLGIARVLTVSETTVEKHVHRILGKLDLGDEDDGDHRRVLAVIAFLDNA</sequence>
<dbReference type="InterPro" id="IPR000792">
    <property type="entry name" value="Tscrpt_reg_LuxR_C"/>
</dbReference>
<evidence type="ECO:0000313" key="8">
    <source>
        <dbReference type="EMBL" id="RNB50770.1"/>
    </source>
</evidence>
<dbReference type="SMART" id="SM00448">
    <property type="entry name" value="REC"/>
    <property type="match status" value="1"/>
</dbReference>
<dbReference type="InterPro" id="IPR001789">
    <property type="entry name" value="Sig_transdc_resp-reg_receiver"/>
</dbReference>
<feature type="domain" description="Response regulatory" evidence="7">
    <location>
        <begin position="5"/>
        <end position="123"/>
    </location>
</feature>
<keyword evidence="4" id="KW-0804">Transcription</keyword>
<evidence type="ECO:0000256" key="1">
    <source>
        <dbReference type="ARBA" id="ARBA00022553"/>
    </source>
</evidence>
<gene>
    <name evidence="8" type="ORF">EDM22_05700</name>
</gene>
<evidence type="ECO:0000256" key="3">
    <source>
        <dbReference type="ARBA" id="ARBA00023125"/>
    </source>
</evidence>
<keyword evidence="1 5" id="KW-0597">Phosphoprotein</keyword>
<dbReference type="GO" id="GO:0000160">
    <property type="term" value="P:phosphorelay signal transduction system"/>
    <property type="evidence" value="ECO:0007669"/>
    <property type="project" value="InterPro"/>
</dbReference>
<evidence type="ECO:0000259" key="7">
    <source>
        <dbReference type="PROSITE" id="PS50110"/>
    </source>
</evidence>
<evidence type="ECO:0000256" key="4">
    <source>
        <dbReference type="ARBA" id="ARBA00023163"/>
    </source>
</evidence>
<dbReference type="Gene3D" id="3.40.50.2300">
    <property type="match status" value="1"/>
</dbReference>
<dbReference type="PROSITE" id="PS00622">
    <property type="entry name" value="HTH_LUXR_1"/>
    <property type="match status" value="1"/>
</dbReference>
<accession>A0A3M8AHW3</accession>
<name>A0A3M8AHW3_9MICO</name>
<proteinExistence type="predicted"/>
<evidence type="ECO:0000259" key="6">
    <source>
        <dbReference type="PROSITE" id="PS50043"/>
    </source>
</evidence>
<feature type="modified residue" description="4-aspartylphosphate" evidence="5">
    <location>
        <position position="55"/>
    </location>
</feature>
<dbReference type="PROSITE" id="PS50043">
    <property type="entry name" value="HTH_LUXR_2"/>
    <property type="match status" value="1"/>
</dbReference>
<dbReference type="RefSeq" id="WP_122936100.1">
    <property type="nucleotide sequence ID" value="NZ_JBHSNT010000049.1"/>
</dbReference>
<keyword evidence="2" id="KW-0805">Transcription regulation</keyword>
<organism evidence="8 9">
    <name type="scientific">Agromyces tardus</name>
    <dbReference type="NCBI Taxonomy" id="2583849"/>
    <lineage>
        <taxon>Bacteria</taxon>
        <taxon>Bacillati</taxon>
        <taxon>Actinomycetota</taxon>
        <taxon>Actinomycetes</taxon>
        <taxon>Micrococcales</taxon>
        <taxon>Microbacteriaceae</taxon>
        <taxon>Agromyces</taxon>
    </lineage>
</organism>
<evidence type="ECO:0000256" key="2">
    <source>
        <dbReference type="ARBA" id="ARBA00023015"/>
    </source>
</evidence>
<comment type="caution">
    <text evidence="8">The sequence shown here is derived from an EMBL/GenBank/DDBJ whole genome shotgun (WGS) entry which is preliminary data.</text>
</comment>
<dbReference type="InterPro" id="IPR039420">
    <property type="entry name" value="WalR-like"/>
</dbReference>
<dbReference type="GO" id="GO:0003677">
    <property type="term" value="F:DNA binding"/>
    <property type="evidence" value="ECO:0007669"/>
    <property type="project" value="UniProtKB-KW"/>
</dbReference>
<dbReference type="PROSITE" id="PS50110">
    <property type="entry name" value="RESPONSE_REGULATORY"/>
    <property type="match status" value="1"/>
</dbReference>
<dbReference type="CDD" id="cd06170">
    <property type="entry name" value="LuxR_C_like"/>
    <property type="match status" value="1"/>
</dbReference>
<keyword evidence="9" id="KW-1185">Reference proteome</keyword>